<evidence type="ECO:0000313" key="3">
    <source>
        <dbReference type="Proteomes" id="UP001276659"/>
    </source>
</evidence>
<evidence type="ECO:0000256" key="1">
    <source>
        <dbReference type="SAM" id="MobiDB-lite"/>
    </source>
</evidence>
<organism evidence="2 3">
    <name type="scientific">Lepraria neglecta</name>
    <dbReference type="NCBI Taxonomy" id="209136"/>
    <lineage>
        <taxon>Eukaryota</taxon>
        <taxon>Fungi</taxon>
        <taxon>Dikarya</taxon>
        <taxon>Ascomycota</taxon>
        <taxon>Pezizomycotina</taxon>
        <taxon>Lecanoromycetes</taxon>
        <taxon>OSLEUM clade</taxon>
        <taxon>Lecanoromycetidae</taxon>
        <taxon>Lecanorales</taxon>
        <taxon>Lecanorineae</taxon>
        <taxon>Stereocaulaceae</taxon>
        <taxon>Lepraria</taxon>
    </lineage>
</organism>
<name>A0AAD9Z373_9LECA</name>
<feature type="compositionally biased region" description="Acidic residues" evidence="1">
    <location>
        <begin position="279"/>
        <end position="288"/>
    </location>
</feature>
<feature type="region of interest" description="Disordered" evidence="1">
    <location>
        <begin position="117"/>
        <end position="164"/>
    </location>
</feature>
<gene>
    <name evidence="2" type="ORF">OEA41_002871</name>
</gene>
<comment type="caution">
    <text evidence="2">The sequence shown here is derived from an EMBL/GenBank/DDBJ whole genome shotgun (WGS) entry which is preliminary data.</text>
</comment>
<feature type="region of interest" description="Disordered" evidence="1">
    <location>
        <begin position="249"/>
        <end position="288"/>
    </location>
</feature>
<dbReference type="EMBL" id="JASNWA010000008">
    <property type="protein sequence ID" value="KAK3170789.1"/>
    <property type="molecule type" value="Genomic_DNA"/>
</dbReference>
<feature type="region of interest" description="Disordered" evidence="1">
    <location>
        <begin position="1"/>
        <end position="96"/>
    </location>
</feature>
<proteinExistence type="predicted"/>
<feature type="compositionally biased region" description="Polar residues" evidence="1">
    <location>
        <begin position="150"/>
        <end position="161"/>
    </location>
</feature>
<feature type="compositionally biased region" description="Polar residues" evidence="1">
    <location>
        <begin position="263"/>
        <end position="278"/>
    </location>
</feature>
<evidence type="ECO:0000313" key="2">
    <source>
        <dbReference type="EMBL" id="KAK3170789.1"/>
    </source>
</evidence>
<feature type="compositionally biased region" description="Polar residues" evidence="1">
    <location>
        <begin position="87"/>
        <end position="96"/>
    </location>
</feature>
<reference evidence="2" key="1">
    <citation type="submission" date="2022-11" db="EMBL/GenBank/DDBJ databases">
        <title>Chromosomal genome sequence assembly and mating type (MAT) locus characterization of the leprose asexual lichenized fungus Lepraria neglecta (Nyl.) Erichsen.</title>
        <authorList>
            <person name="Allen J.L."/>
            <person name="Pfeffer B."/>
        </authorList>
    </citation>
    <scope>NUCLEOTIDE SEQUENCE</scope>
    <source>
        <strain evidence="2">Allen 5258</strain>
    </source>
</reference>
<sequence>MPSRASSRSSNKSSPESNAPGQTPPTQPNTVPTTPALPIPNANRSRKRDRDEVEDEDVAMDIGPSTGRSPDLVHGRHIPARDPMTGKETNTEGQTNLSASVLERALHRGLEPTMAAQAMEAEEDSSVPATSSEEEDGSPRRKAVRRDDTNGPNGSPGTESSIDGFRRQLGVGWVGVGGDGAHQAGSRGWARYIQNNHGLTNVQILAQSRAHGNAYLAQTAEGFYLFTEDLVQGQLVTRDHHNLTLRLQSSPIQYEGPGPVFTRRTQGTNPVHGSSDGDQSQEDEEMEG</sequence>
<keyword evidence="3" id="KW-1185">Reference proteome</keyword>
<dbReference type="Proteomes" id="UP001276659">
    <property type="component" value="Unassembled WGS sequence"/>
</dbReference>
<dbReference type="AlphaFoldDB" id="A0AAD9Z373"/>
<accession>A0AAD9Z373</accession>
<feature type="compositionally biased region" description="Low complexity" evidence="1">
    <location>
        <begin position="1"/>
        <end position="19"/>
    </location>
</feature>
<protein>
    <submittedName>
        <fullName evidence="2">Uncharacterized protein</fullName>
    </submittedName>
</protein>